<accession>A0A1J1J124</accession>
<feature type="transmembrane region" description="Helical" evidence="1">
    <location>
        <begin position="54"/>
        <end position="73"/>
    </location>
</feature>
<evidence type="ECO:0000313" key="3">
    <source>
        <dbReference type="Proteomes" id="UP000183832"/>
    </source>
</evidence>
<proteinExistence type="predicted"/>
<sequence length="103" mass="12335">MIYTRFKIYDDIYVHRFCRSVKYNGKEETLNCMIPSDNCFMAQLHRRFKSQSDLFHLLLPSIAAFFVSSLYQLDEITELHYLLMHIPQMQMVVTYKNVTLQTT</sequence>
<keyword evidence="1" id="KW-1133">Transmembrane helix</keyword>
<keyword evidence="3" id="KW-1185">Reference proteome</keyword>
<dbReference type="Proteomes" id="UP000183832">
    <property type="component" value="Unassembled WGS sequence"/>
</dbReference>
<evidence type="ECO:0000313" key="2">
    <source>
        <dbReference type="EMBL" id="CRL05476.1"/>
    </source>
</evidence>
<name>A0A1J1J124_9DIPT</name>
<evidence type="ECO:0000256" key="1">
    <source>
        <dbReference type="SAM" id="Phobius"/>
    </source>
</evidence>
<protein>
    <submittedName>
        <fullName evidence="2">CLUMA_CG018346, isoform A</fullName>
    </submittedName>
</protein>
<dbReference type="AlphaFoldDB" id="A0A1J1J124"/>
<reference evidence="2 3" key="1">
    <citation type="submission" date="2015-04" db="EMBL/GenBank/DDBJ databases">
        <authorList>
            <person name="Syromyatnikov M.Y."/>
            <person name="Popov V.N."/>
        </authorList>
    </citation>
    <scope>NUCLEOTIDE SEQUENCE [LARGE SCALE GENOMIC DNA]</scope>
</reference>
<keyword evidence="1" id="KW-0472">Membrane</keyword>
<gene>
    <name evidence="2" type="ORF">CLUMA_CG018346</name>
</gene>
<dbReference type="EMBL" id="CVRI01000064">
    <property type="protein sequence ID" value="CRL05476.1"/>
    <property type="molecule type" value="Genomic_DNA"/>
</dbReference>
<keyword evidence="1" id="KW-0812">Transmembrane</keyword>
<organism evidence="2 3">
    <name type="scientific">Clunio marinus</name>
    <dbReference type="NCBI Taxonomy" id="568069"/>
    <lineage>
        <taxon>Eukaryota</taxon>
        <taxon>Metazoa</taxon>
        <taxon>Ecdysozoa</taxon>
        <taxon>Arthropoda</taxon>
        <taxon>Hexapoda</taxon>
        <taxon>Insecta</taxon>
        <taxon>Pterygota</taxon>
        <taxon>Neoptera</taxon>
        <taxon>Endopterygota</taxon>
        <taxon>Diptera</taxon>
        <taxon>Nematocera</taxon>
        <taxon>Chironomoidea</taxon>
        <taxon>Chironomidae</taxon>
        <taxon>Clunio</taxon>
    </lineage>
</organism>